<comment type="similarity">
    <text evidence="1">Belongs to the UPF0213 family.</text>
</comment>
<gene>
    <name evidence="3" type="ORF">A3B10_04135</name>
</gene>
<proteinExistence type="inferred from homology"/>
<dbReference type="EMBL" id="MFFB01000002">
    <property type="protein sequence ID" value="OGE97304.1"/>
    <property type="molecule type" value="Genomic_DNA"/>
</dbReference>
<dbReference type="PANTHER" id="PTHR34477">
    <property type="entry name" value="UPF0213 PROTEIN YHBQ"/>
    <property type="match status" value="1"/>
</dbReference>
<organism evidence="3 4">
    <name type="scientific">Candidatus Doudnabacteria bacterium RIFCSPLOWO2_01_FULL_44_21</name>
    <dbReference type="NCBI Taxonomy" id="1817841"/>
    <lineage>
        <taxon>Bacteria</taxon>
        <taxon>Candidatus Doudnaibacteriota</taxon>
    </lineage>
</organism>
<dbReference type="Proteomes" id="UP000177281">
    <property type="component" value="Unassembled WGS sequence"/>
</dbReference>
<dbReference type="InterPro" id="IPR035901">
    <property type="entry name" value="GIY-YIG_endonuc_sf"/>
</dbReference>
<dbReference type="Gene3D" id="3.40.1440.10">
    <property type="entry name" value="GIY-YIG endonuclease"/>
    <property type="match status" value="1"/>
</dbReference>
<reference evidence="3 4" key="1">
    <citation type="journal article" date="2016" name="Nat. Commun.">
        <title>Thousands of microbial genomes shed light on interconnected biogeochemical processes in an aquifer system.</title>
        <authorList>
            <person name="Anantharaman K."/>
            <person name="Brown C.T."/>
            <person name="Hug L.A."/>
            <person name="Sharon I."/>
            <person name="Castelle C.J."/>
            <person name="Probst A.J."/>
            <person name="Thomas B.C."/>
            <person name="Singh A."/>
            <person name="Wilkins M.J."/>
            <person name="Karaoz U."/>
            <person name="Brodie E.L."/>
            <person name="Williams K.H."/>
            <person name="Hubbard S.S."/>
            <person name="Banfield J.F."/>
        </authorList>
    </citation>
    <scope>NUCLEOTIDE SEQUENCE [LARGE SCALE GENOMIC DNA]</scope>
</reference>
<dbReference type="PROSITE" id="PS50164">
    <property type="entry name" value="GIY_YIG"/>
    <property type="match status" value="1"/>
</dbReference>
<protein>
    <recommendedName>
        <fullName evidence="2">GIY-YIG domain-containing protein</fullName>
    </recommendedName>
</protein>
<dbReference type="STRING" id="1817841.A3B10_04135"/>
<dbReference type="InterPro" id="IPR000305">
    <property type="entry name" value="GIY-YIG_endonuc"/>
</dbReference>
<evidence type="ECO:0000313" key="4">
    <source>
        <dbReference type="Proteomes" id="UP000177281"/>
    </source>
</evidence>
<dbReference type="SMART" id="SM00465">
    <property type="entry name" value="GIYc"/>
    <property type="match status" value="1"/>
</dbReference>
<dbReference type="SUPFAM" id="SSF82771">
    <property type="entry name" value="GIY-YIG endonuclease"/>
    <property type="match status" value="1"/>
</dbReference>
<dbReference type="Pfam" id="PF01541">
    <property type="entry name" value="GIY-YIG"/>
    <property type="match status" value="1"/>
</dbReference>
<comment type="caution">
    <text evidence="3">The sequence shown here is derived from an EMBL/GenBank/DDBJ whole genome shotgun (WGS) entry which is preliminary data.</text>
</comment>
<evidence type="ECO:0000313" key="3">
    <source>
        <dbReference type="EMBL" id="OGE97304.1"/>
    </source>
</evidence>
<evidence type="ECO:0000256" key="1">
    <source>
        <dbReference type="ARBA" id="ARBA00007435"/>
    </source>
</evidence>
<accession>A0A1F5Q591</accession>
<dbReference type="CDD" id="cd10448">
    <property type="entry name" value="GIY-YIG_unchar_3"/>
    <property type="match status" value="1"/>
</dbReference>
<dbReference type="AlphaFoldDB" id="A0A1F5Q591"/>
<dbReference type="InterPro" id="IPR050190">
    <property type="entry name" value="UPF0213_domain"/>
</dbReference>
<name>A0A1F5Q591_9BACT</name>
<evidence type="ECO:0000259" key="2">
    <source>
        <dbReference type="PROSITE" id="PS50164"/>
    </source>
</evidence>
<sequence>MGYVYILTNKPRGTLYVGVTSELIGRVWQHKQKLVDGFSKKYNLSILVYYEVCDDIEQAIAREKQLKNWHREWKIKLIEEFNPAWKDLFNEINQ</sequence>
<dbReference type="PANTHER" id="PTHR34477:SF5">
    <property type="entry name" value="BSL5627 PROTEIN"/>
    <property type="match status" value="1"/>
</dbReference>
<feature type="domain" description="GIY-YIG" evidence="2">
    <location>
        <begin position="1"/>
        <end position="76"/>
    </location>
</feature>